<organism evidence="2 3">
    <name type="scientific">candidate division WOR-3 bacterium</name>
    <dbReference type="NCBI Taxonomy" id="2052148"/>
    <lineage>
        <taxon>Bacteria</taxon>
        <taxon>Bacteria division WOR-3</taxon>
    </lineage>
</organism>
<accession>A0A350HB39</accession>
<reference evidence="2 3" key="1">
    <citation type="journal article" date="2018" name="Nat. Biotechnol.">
        <title>A standardized bacterial taxonomy based on genome phylogeny substantially revises the tree of life.</title>
        <authorList>
            <person name="Parks D.H."/>
            <person name="Chuvochina M."/>
            <person name="Waite D.W."/>
            <person name="Rinke C."/>
            <person name="Skarshewski A."/>
            <person name="Chaumeil P.A."/>
            <person name="Hugenholtz P."/>
        </authorList>
    </citation>
    <scope>NUCLEOTIDE SEQUENCE [LARGE SCALE GENOMIC DNA]</scope>
    <source>
        <strain evidence="2">UBA9956</strain>
    </source>
</reference>
<proteinExistence type="predicted"/>
<dbReference type="EMBL" id="DMZY01000183">
    <property type="protein sequence ID" value="HAV92755.1"/>
    <property type="molecule type" value="Genomic_DNA"/>
</dbReference>
<dbReference type="AlphaFoldDB" id="A0A350HB39"/>
<comment type="caution">
    <text evidence="2">The sequence shown here is derived from an EMBL/GenBank/DDBJ whole genome shotgun (WGS) entry which is preliminary data.</text>
</comment>
<gene>
    <name evidence="2" type="ORF">DCW38_06200</name>
</gene>
<dbReference type="PROSITE" id="PS51257">
    <property type="entry name" value="PROKAR_LIPOPROTEIN"/>
    <property type="match status" value="1"/>
</dbReference>
<keyword evidence="1" id="KW-0732">Signal</keyword>
<name>A0A350HB39_UNCW3</name>
<protein>
    <recommendedName>
        <fullName evidence="4">Type II secretion system protein GspG C-terminal domain-containing protein</fullName>
    </recommendedName>
</protein>
<evidence type="ECO:0000256" key="1">
    <source>
        <dbReference type="SAM" id="SignalP"/>
    </source>
</evidence>
<sequence length="97" mass="10827">MKKIFFAVLILLILSAGCSDTKKETVETAKTILSLPDKAAVTADLVQIRNSVNFFYAQKGFFPEDLGVLNLNLNNPESDFIYDQSKGSVKHKDYPQI</sequence>
<dbReference type="Proteomes" id="UP000264062">
    <property type="component" value="Unassembled WGS sequence"/>
</dbReference>
<evidence type="ECO:0000313" key="2">
    <source>
        <dbReference type="EMBL" id="HAV92755.1"/>
    </source>
</evidence>
<evidence type="ECO:0000313" key="3">
    <source>
        <dbReference type="Proteomes" id="UP000264062"/>
    </source>
</evidence>
<feature type="signal peptide" evidence="1">
    <location>
        <begin position="1"/>
        <end position="18"/>
    </location>
</feature>
<evidence type="ECO:0008006" key="4">
    <source>
        <dbReference type="Google" id="ProtNLM"/>
    </source>
</evidence>
<feature type="chain" id="PRO_5016775531" description="Type II secretion system protein GspG C-terminal domain-containing protein" evidence="1">
    <location>
        <begin position="19"/>
        <end position="97"/>
    </location>
</feature>